<evidence type="ECO:0000313" key="2">
    <source>
        <dbReference type="EMBL" id="CAH2325029.1"/>
    </source>
</evidence>
<name>A0AAD1TIA2_PELCU</name>
<dbReference type="EMBL" id="OW240923">
    <property type="protein sequence ID" value="CAH2325029.1"/>
    <property type="molecule type" value="Genomic_DNA"/>
</dbReference>
<feature type="compositionally biased region" description="Low complexity" evidence="1">
    <location>
        <begin position="52"/>
        <end position="67"/>
    </location>
</feature>
<feature type="compositionally biased region" description="Basic residues" evidence="1">
    <location>
        <begin position="78"/>
        <end position="90"/>
    </location>
</feature>
<organism evidence="2 3">
    <name type="scientific">Pelobates cultripes</name>
    <name type="common">Western spadefoot toad</name>
    <dbReference type="NCBI Taxonomy" id="61616"/>
    <lineage>
        <taxon>Eukaryota</taxon>
        <taxon>Metazoa</taxon>
        <taxon>Chordata</taxon>
        <taxon>Craniata</taxon>
        <taxon>Vertebrata</taxon>
        <taxon>Euteleostomi</taxon>
        <taxon>Amphibia</taxon>
        <taxon>Batrachia</taxon>
        <taxon>Anura</taxon>
        <taxon>Pelobatoidea</taxon>
        <taxon>Pelobatidae</taxon>
        <taxon>Pelobates</taxon>
    </lineage>
</organism>
<feature type="region of interest" description="Disordered" evidence="1">
    <location>
        <begin position="1"/>
        <end position="90"/>
    </location>
</feature>
<dbReference type="Proteomes" id="UP001295444">
    <property type="component" value="Chromosome 12"/>
</dbReference>
<gene>
    <name evidence="2" type="ORF">PECUL_23A013537</name>
</gene>
<reference evidence="2" key="1">
    <citation type="submission" date="2022-03" db="EMBL/GenBank/DDBJ databases">
        <authorList>
            <person name="Alioto T."/>
            <person name="Alioto T."/>
            <person name="Gomez Garrido J."/>
        </authorList>
    </citation>
    <scope>NUCLEOTIDE SEQUENCE</scope>
</reference>
<accession>A0AAD1TIA2</accession>
<proteinExistence type="predicted"/>
<evidence type="ECO:0000256" key="1">
    <source>
        <dbReference type="SAM" id="MobiDB-lite"/>
    </source>
</evidence>
<keyword evidence="3" id="KW-1185">Reference proteome</keyword>
<evidence type="ECO:0000313" key="3">
    <source>
        <dbReference type="Proteomes" id="UP001295444"/>
    </source>
</evidence>
<dbReference type="AlphaFoldDB" id="A0AAD1TIA2"/>
<feature type="compositionally biased region" description="Basic and acidic residues" evidence="1">
    <location>
        <begin position="1"/>
        <end position="23"/>
    </location>
</feature>
<sequence length="90" mass="10029">MGLHKDRLQVLTDHPGRGPHEGFPRYTINAEERLSPPTDNNHVDSPALPGRGKTQPQGGSGTQTTTKQQRKRLESHNTKKPKCRKPQKTA</sequence>
<protein>
    <submittedName>
        <fullName evidence="2">Uncharacterized protein</fullName>
    </submittedName>
</protein>